<accession>A0A392S5I4</accession>
<comment type="caution">
    <text evidence="1">The sequence shown here is derived from an EMBL/GenBank/DDBJ whole genome shotgun (WGS) entry which is preliminary data.</text>
</comment>
<name>A0A392S5I4_9FABA</name>
<keyword evidence="1" id="KW-0548">Nucleotidyltransferase</keyword>
<dbReference type="Proteomes" id="UP000265520">
    <property type="component" value="Unassembled WGS sequence"/>
</dbReference>
<dbReference type="AlphaFoldDB" id="A0A392S5I4"/>
<sequence>MLWLLLKSKDCLDFQKAKSKWLKEGDANSSYFQACVKGRNSKNSFVALKKGDVWLENPASVKEEISNHFAELFADDGWNRPT</sequence>
<reference evidence="1 2" key="1">
    <citation type="journal article" date="2018" name="Front. Plant Sci.">
        <title>Red Clover (Trifolium pratense) and Zigzag Clover (T. medium) - A Picture of Genomic Similarities and Differences.</title>
        <authorList>
            <person name="Dluhosova J."/>
            <person name="Istvanek J."/>
            <person name="Nedelnik J."/>
            <person name="Repkova J."/>
        </authorList>
    </citation>
    <scope>NUCLEOTIDE SEQUENCE [LARGE SCALE GENOMIC DNA]</scope>
    <source>
        <strain evidence="2">cv. 10/8</strain>
        <tissue evidence="1">Leaf</tissue>
    </source>
</reference>
<keyword evidence="2" id="KW-1185">Reference proteome</keyword>
<keyword evidence="1" id="KW-0695">RNA-directed DNA polymerase</keyword>
<dbReference type="EMBL" id="LXQA010320853">
    <property type="protein sequence ID" value="MCI43692.1"/>
    <property type="molecule type" value="Genomic_DNA"/>
</dbReference>
<organism evidence="1 2">
    <name type="scientific">Trifolium medium</name>
    <dbReference type="NCBI Taxonomy" id="97028"/>
    <lineage>
        <taxon>Eukaryota</taxon>
        <taxon>Viridiplantae</taxon>
        <taxon>Streptophyta</taxon>
        <taxon>Embryophyta</taxon>
        <taxon>Tracheophyta</taxon>
        <taxon>Spermatophyta</taxon>
        <taxon>Magnoliopsida</taxon>
        <taxon>eudicotyledons</taxon>
        <taxon>Gunneridae</taxon>
        <taxon>Pentapetalae</taxon>
        <taxon>rosids</taxon>
        <taxon>fabids</taxon>
        <taxon>Fabales</taxon>
        <taxon>Fabaceae</taxon>
        <taxon>Papilionoideae</taxon>
        <taxon>50 kb inversion clade</taxon>
        <taxon>NPAAA clade</taxon>
        <taxon>Hologalegina</taxon>
        <taxon>IRL clade</taxon>
        <taxon>Trifolieae</taxon>
        <taxon>Trifolium</taxon>
    </lineage>
</organism>
<keyword evidence="1" id="KW-0808">Transferase</keyword>
<evidence type="ECO:0000313" key="1">
    <source>
        <dbReference type="EMBL" id="MCI43692.1"/>
    </source>
</evidence>
<protein>
    <submittedName>
        <fullName evidence="1">RNA-directed DNA polymerase (Reverse transcriptase)</fullName>
    </submittedName>
</protein>
<feature type="non-terminal residue" evidence="1">
    <location>
        <position position="82"/>
    </location>
</feature>
<evidence type="ECO:0000313" key="2">
    <source>
        <dbReference type="Proteomes" id="UP000265520"/>
    </source>
</evidence>
<dbReference type="GO" id="GO:0003964">
    <property type="term" value="F:RNA-directed DNA polymerase activity"/>
    <property type="evidence" value="ECO:0007669"/>
    <property type="project" value="UniProtKB-KW"/>
</dbReference>
<proteinExistence type="predicted"/>